<dbReference type="AlphaFoldDB" id="A0AAQ3MI98"/>
<protein>
    <submittedName>
        <fullName evidence="1">Uncharacterized protein</fullName>
    </submittedName>
</protein>
<evidence type="ECO:0000313" key="2">
    <source>
        <dbReference type="Proteomes" id="UP001374535"/>
    </source>
</evidence>
<proteinExistence type="predicted"/>
<name>A0AAQ3MI98_VIGMU</name>
<gene>
    <name evidence="1" type="ORF">V8G54_036849</name>
</gene>
<evidence type="ECO:0000313" key="1">
    <source>
        <dbReference type="EMBL" id="WVY91335.1"/>
    </source>
</evidence>
<reference evidence="1 2" key="1">
    <citation type="journal article" date="2023" name="Life. Sci Alliance">
        <title>Evolutionary insights into 3D genome organization and epigenetic landscape of Vigna mungo.</title>
        <authorList>
            <person name="Junaid A."/>
            <person name="Singh B."/>
            <person name="Bhatia S."/>
        </authorList>
    </citation>
    <scope>NUCLEOTIDE SEQUENCE [LARGE SCALE GENOMIC DNA]</scope>
    <source>
        <strain evidence="1">Urdbean</strain>
    </source>
</reference>
<organism evidence="1 2">
    <name type="scientific">Vigna mungo</name>
    <name type="common">Black gram</name>
    <name type="synonym">Phaseolus mungo</name>
    <dbReference type="NCBI Taxonomy" id="3915"/>
    <lineage>
        <taxon>Eukaryota</taxon>
        <taxon>Viridiplantae</taxon>
        <taxon>Streptophyta</taxon>
        <taxon>Embryophyta</taxon>
        <taxon>Tracheophyta</taxon>
        <taxon>Spermatophyta</taxon>
        <taxon>Magnoliopsida</taxon>
        <taxon>eudicotyledons</taxon>
        <taxon>Gunneridae</taxon>
        <taxon>Pentapetalae</taxon>
        <taxon>rosids</taxon>
        <taxon>fabids</taxon>
        <taxon>Fabales</taxon>
        <taxon>Fabaceae</taxon>
        <taxon>Papilionoideae</taxon>
        <taxon>50 kb inversion clade</taxon>
        <taxon>NPAAA clade</taxon>
        <taxon>indigoferoid/millettioid clade</taxon>
        <taxon>Phaseoleae</taxon>
        <taxon>Vigna</taxon>
    </lineage>
</organism>
<keyword evidence="2" id="KW-1185">Reference proteome</keyword>
<accession>A0AAQ3MI98</accession>
<dbReference type="EMBL" id="CP144690">
    <property type="protein sequence ID" value="WVY91335.1"/>
    <property type="molecule type" value="Genomic_DNA"/>
</dbReference>
<dbReference type="Proteomes" id="UP001374535">
    <property type="component" value="Chromosome 11"/>
</dbReference>
<sequence length="167" mass="19119">MKCSHFLLYLEPVTVLCNYEFPNCFSNICAHWTWSEACHGQPCPPFSGDFVPFYSILALTSHNVDNVLCQALPFNIHPVLAIPRQSCIKSVKHSRIVIVCFNKSLEKRGGVGVHVLLHNCHKFWIQALNHAKKLISLVHCGYSFITHVMKLECKVHYKCFPRTTIEH</sequence>